<dbReference type="PROSITE" id="PS00636">
    <property type="entry name" value="DNAJ_1"/>
    <property type="match status" value="1"/>
</dbReference>
<accession>A0A1H5RQG5</accession>
<evidence type="ECO:0000259" key="2">
    <source>
        <dbReference type="PROSITE" id="PS50076"/>
    </source>
</evidence>
<dbReference type="InterPro" id="IPR018253">
    <property type="entry name" value="DnaJ_domain_CS"/>
</dbReference>
<dbReference type="GO" id="GO:0051082">
    <property type="term" value="F:unfolded protein binding"/>
    <property type="evidence" value="ECO:0007669"/>
    <property type="project" value="InterPro"/>
</dbReference>
<dbReference type="Gene3D" id="1.10.287.110">
    <property type="entry name" value="DnaJ domain"/>
    <property type="match status" value="1"/>
</dbReference>
<dbReference type="CDD" id="cd10747">
    <property type="entry name" value="DnaJ_C"/>
    <property type="match status" value="1"/>
</dbReference>
<evidence type="ECO:0000256" key="1">
    <source>
        <dbReference type="ARBA" id="ARBA00023186"/>
    </source>
</evidence>
<dbReference type="Pfam" id="PF00226">
    <property type="entry name" value="DnaJ"/>
    <property type="match status" value="1"/>
</dbReference>
<dbReference type="GO" id="GO:0005737">
    <property type="term" value="C:cytoplasm"/>
    <property type="evidence" value="ECO:0007669"/>
    <property type="project" value="TreeGrafter"/>
</dbReference>
<proteinExistence type="predicted"/>
<dbReference type="GO" id="GO:0003677">
    <property type="term" value="F:DNA binding"/>
    <property type="evidence" value="ECO:0007669"/>
    <property type="project" value="UniProtKB-KW"/>
</dbReference>
<feature type="domain" description="J" evidence="2">
    <location>
        <begin position="5"/>
        <end position="70"/>
    </location>
</feature>
<dbReference type="SUPFAM" id="SSF46565">
    <property type="entry name" value="Chaperone J-domain"/>
    <property type="match status" value="1"/>
</dbReference>
<organism evidence="3 4">
    <name type="scientific">Sphingobacterium lactis</name>
    <dbReference type="NCBI Taxonomy" id="797291"/>
    <lineage>
        <taxon>Bacteria</taxon>
        <taxon>Pseudomonadati</taxon>
        <taxon>Bacteroidota</taxon>
        <taxon>Sphingobacteriia</taxon>
        <taxon>Sphingobacteriales</taxon>
        <taxon>Sphingobacteriaceae</taxon>
        <taxon>Sphingobacterium</taxon>
    </lineage>
</organism>
<dbReference type="InterPro" id="IPR002939">
    <property type="entry name" value="DnaJ_C"/>
</dbReference>
<dbReference type="SMART" id="SM00271">
    <property type="entry name" value="DnaJ"/>
    <property type="match status" value="1"/>
</dbReference>
<dbReference type="PRINTS" id="PR00625">
    <property type="entry name" value="JDOMAIN"/>
</dbReference>
<evidence type="ECO:0000313" key="3">
    <source>
        <dbReference type="EMBL" id="SEF40586.1"/>
    </source>
</evidence>
<dbReference type="Pfam" id="PF01556">
    <property type="entry name" value="DnaJ_C"/>
    <property type="match status" value="1"/>
</dbReference>
<dbReference type="FunFam" id="2.60.260.20:FF:000013">
    <property type="entry name" value="DnaJ subfamily B member 11"/>
    <property type="match status" value="1"/>
</dbReference>
<protein>
    <submittedName>
        <fullName evidence="3">Curved DNA-binding protein</fullName>
    </submittedName>
</protein>
<dbReference type="Proteomes" id="UP000236731">
    <property type="component" value="Unassembled WGS sequence"/>
</dbReference>
<dbReference type="PANTHER" id="PTHR43096">
    <property type="entry name" value="DNAJ HOMOLOG 1, MITOCHONDRIAL-RELATED"/>
    <property type="match status" value="1"/>
</dbReference>
<dbReference type="EMBL" id="FNUT01000001">
    <property type="protein sequence ID" value="SEF40586.1"/>
    <property type="molecule type" value="Genomic_DNA"/>
</dbReference>
<dbReference type="CDD" id="cd06257">
    <property type="entry name" value="DnaJ"/>
    <property type="match status" value="1"/>
</dbReference>
<dbReference type="GO" id="GO:0042026">
    <property type="term" value="P:protein refolding"/>
    <property type="evidence" value="ECO:0007669"/>
    <property type="project" value="TreeGrafter"/>
</dbReference>
<reference evidence="4" key="1">
    <citation type="submission" date="2016-10" db="EMBL/GenBank/DDBJ databases">
        <authorList>
            <person name="Varghese N."/>
            <person name="Submissions S."/>
        </authorList>
    </citation>
    <scope>NUCLEOTIDE SEQUENCE [LARGE SCALE GENOMIC DNA]</scope>
    <source>
        <strain evidence="4">DSM 22361</strain>
    </source>
</reference>
<dbReference type="AlphaFoldDB" id="A0A1H5RQG5"/>
<dbReference type="PROSITE" id="PS50076">
    <property type="entry name" value="DNAJ_2"/>
    <property type="match status" value="1"/>
</dbReference>
<dbReference type="SUPFAM" id="SSF49493">
    <property type="entry name" value="HSP40/DnaJ peptide-binding domain"/>
    <property type="match status" value="2"/>
</dbReference>
<dbReference type="InterPro" id="IPR036869">
    <property type="entry name" value="J_dom_sf"/>
</dbReference>
<name>A0A1H5RQG5_9SPHI</name>
<keyword evidence="3" id="KW-0238">DNA-binding</keyword>
<sequence length="309" mass="34757">MAFLDYYKVLGLDKSASQDDIKKAYRKLARKFHPDMNPNDEDAKKKFQEINEANEVLTDPEKRKKYDQYGENWKHGEEYERAQQQYRQQGGSAGGQNPFEGFDFNNYSGNYDTGEYSDFFEDLFGSRFGGGRSSGRRGSYRGQDYETMLEITLLQASESHKQTFTVNGKNIRITVPAGVEDGQKIKLKGQGGEGVNGGPKGDLYITFSIKPDPRFNRKGNDLYTNIDIDLPTALLGGETIVDTLTGKINVKIKPETQNGAKIRLKGKGFPVYKKDGEFGDLYAEIHVKLPTNLSAEQKEIVQKLADSLK</sequence>
<dbReference type="InterPro" id="IPR001623">
    <property type="entry name" value="DnaJ_domain"/>
</dbReference>
<dbReference type="PANTHER" id="PTHR43096:SF52">
    <property type="entry name" value="DNAJ HOMOLOG 1, MITOCHONDRIAL-RELATED"/>
    <property type="match status" value="1"/>
</dbReference>
<evidence type="ECO:0000313" key="4">
    <source>
        <dbReference type="Proteomes" id="UP000236731"/>
    </source>
</evidence>
<dbReference type="OrthoDB" id="9779889at2"/>
<dbReference type="Gene3D" id="2.60.260.20">
    <property type="entry name" value="Urease metallochaperone UreE, N-terminal domain"/>
    <property type="match status" value="2"/>
</dbReference>
<keyword evidence="1" id="KW-0143">Chaperone</keyword>
<dbReference type="RefSeq" id="WP_103904713.1">
    <property type="nucleotide sequence ID" value="NZ_CP049246.1"/>
</dbReference>
<dbReference type="InterPro" id="IPR008971">
    <property type="entry name" value="HSP40/DnaJ_pept-bd"/>
</dbReference>
<gene>
    <name evidence="3" type="ORF">SAMN05421877_10132</name>
</gene>
<keyword evidence="4" id="KW-1185">Reference proteome</keyword>